<organism evidence="2 3">
    <name type="scientific">Streptomyces ruber</name>
    <dbReference type="NCBI Taxonomy" id="83378"/>
    <lineage>
        <taxon>Bacteria</taxon>
        <taxon>Bacillati</taxon>
        <taxon>Actinomycetota</taxon>
        <taxon>Actinomycetes</taxon>
        <taxon>Kitasatosporales</taxon>
        <taxon>Streptomycetaceae</taxon>
        <taxon>Streptomyces</taxon>
    </lineage>
</organism>
<proteinExistence type="predicted"/>
<evidence type="ECO:0000313" key="2">
    <source>
        <dbReference type="EMBL" id="GGQ52286.1"/>
    </source>
</evidence>
<reference evidence="2" key="1">
    <citation type="journal article" date="2014" name="Int. J. Syst. Evol. Microbiol.">
        <title>Complete genome sequence of Corynebacterium casei LMG S-19264T (=DSM 44701T), isolated from a smear-ripened cheese.</title>
        <authorList>
            <consortium name="US DOE Joint Genome Institute (JGI-PGF)"/>
            <person name="Walter F."/>
            <person name="Albersmeier A."/>
            <person name="Kalinowski J."/>
            <person name="Ruckert C."/>
        </authorList>
    </citation>
    <scope>NUCLEOTIDE SEQUENCE</scope>
    <source>
        <strain evidence="2">JCM 3131</strain>
    </source>
</reference>
<feature type="domain" description="Carboxymuconolactone decarboxylase-like" evidence="1">
    <location>
        <begin position="223"/>
        <end position="284"/>
    </location>
</feature>
<dbReference type="EMBL" id="BMQK01000003">
    <property type="protein sequence ID" value="GGQ52286.1"/>
    <property type="molecule type" value="Genomic_DNA"/>
</dbReference>
<dbReference type="PANTHER" id="PTHR35446">
    <property type="entry name" value="SI:CH211-175M2.5"/>
    <property type="match status" value="1"/>
</dbReference>
<accession>A0A918ES83</accession>
<dbReference type="SUPFAM" id="SSF69118">
    <property type="entry name" value="AhpD-like"/>
    <property type="match status" value="2"/>
</dbReference>
<dbReference type="InterPro" id="IPR003779">
    <property type="entry name" value="CMD-like"/>
</dbReference>
<dbReference type="Gene3D" id="1.20.1290.10">
    <property type="entry name" value="AhpD-like"/>
    <property type="match status" value="2"/>
</dbReference>
<comment type="caution">
    <text evidence="2">The sequence shown here is derived from an EMBL/GenBank/DDBJ whole genome shotgun (WGS) entry which is preliminary data.</text>
</comment>
<dbReference type="AlphaFoldDB" id="A0A918ES83"/>
<dbReference type="InterPro" id="IPR010195">
    <property type="entry name" value="Uncharacterised_peroxidase-rel"/>
</dbReference>
<name>A0A918ES83_9ACTN</name>
<evidence type="ECO:0000259" key="1">
    <source>
        <dbReference type="Pfam" id="PF02627"/>
    </source>
</evidence>
<dbReference type="PANTHER" id="PTHR35446:SF2">
    <property type="entry name" value="CARBOXYMUCONOLACTONE DECARBOXYLASE-LIKE DOMAIN-CONTAINING PROTEIN"/>
    <property type="match status" value="1"/>
</dbReference>
<dbReference type="InterPro" id="IPR004675">
    <property type="entry name" value="AhpD_core"/>
</dbReference>
<dbReference type="NCBIfam" id="TIGR00778">
    <property type="entry name" value="ahpD_dom"/>
    <property type="match status" value="1"/>
</dbReference>
<dbReference type="GO" id="GO:0051920">
    <property type="term" value="F:peroxiredoxin activity"/>
    <property type="evidence" value="ECO:0007669"/>
    <property type="project" value="InterPro"/>
</dbReference>
<protein>
    <submittedName>
        <fullName evidence="2">Alkyl hydroperoxide reductase AhpD</fullName>
    </submittedName>
</protein>
<dbReference type="Proteomes" id="UP000620156">
    <property type="component" value="Unassembled WGS sequence"/>
</dbReference>
<dbReference type="InterPro" id="IPR029032">
    <property type="entry name" value="AhpD-like"/>
</dbReference>
<dbReference type="NCBIfam" id="TIGR01926">
    <property type="entry name" value="peroxid_rel"/>
    <property type="match status" value="1"/>
</dbReference>
<reference evidence="2" key="2">
    <citation type="submission" date="2020-09" db="EMBL/GenBank/DDBJ databases">
        <authorList>
            <person name="Sun Q."/>
            <person name="Ohkuma M."/>
        </authorList>
    </citation>
    <scope>NUCLEOTIDE SEQUENCE</scope>
    <source>
        <strain evidence="2">JCM 3131</strain>
    </source>
</reference>
<evidence type="ECO:0000313" key="3">
    <source>
        <dbReference type="Proteomes" id="UP000620156"/>
    </source>
</evidence>
<dbReference type="RefSeq" id="WP_189216512.1">
    <property type="nucleotide sequence ID" value="NZ_BMQK01000003.1"/>
</dbReference>
<dbReference type="Pfam" id="PF02627">
    <property type="entry name" value="CMD"/>
    <property type="match status" value="1"/>
</dbReference>
<gene>
    <name evidence="2" type="ORF">GCM10010145_22110</name>
</gene>
<keyword evidence="3" id="KW-1185">Reference proteome</keyword>
<sequence>MEPTEEHRPVYDVIDRLAGDLPRVTGLRALRPRLVELQQRAHGVLFDDPHPDLVAGALAVAAEHRAPAAVAHYTALLGDDSLARAITEGADVDGRTGAAVAHARLLTRTPSAASREDIEALYGAGFTDAAVVTFSQAVAFVNQQLQLAAGLRLLAGGEPATGLIPTVDGGREFTLDVLTWHPFVRPIPKDELSEEHRRALRGKKADTPYFRTLGHDLAVLAERTAIDLAAFTSEGGLPRAERELAATAVSMHNGCVYCASVHARLAARNGLGEGPVRRLLAHGSRAVTGRRPNLVARFAAGLAPVPATATGGDVTDLRAAGLTDLELVDLVHCAAFFAWANRLMLSLGSHREPAA</sequence>